<organism evidence="2 3">
    <name type="scientific">Natronomonas salsuginis</name>
    <dbReference type="NCBI Taxonomy" id="2217661"/>
    <lineage>
        <taxon>Archaea</taxon>
        <taxon>Methanobacteriati</taxon>
        <taxon>Methanobacteriota</taxon>
        <taxon>Stenosarchaea group</taxon>
        <taxon>Halobacteria</taxon>
        <taxon>Halobacteriales</taxon>
        <taxon>Natronomonadaceae</taxon>
        <taxon>Natronomonas</taxon>
    </lineage>
</organism>
<sequence>MIAVIFVSVLVDACTVIVPVVSGLCLCRRWRFSIGVMVTVFGVGIVLCVFLRGVGLGTSTVPCRVSLVSRGM</sequence>
<name>A0A4U5JA54_9EURY</name>
<gene>
    <name evidence="2" type="ORF">DM868_12335</name>
</gene>
<keyword evidence="1" id="KW-0472">Membrane</keyword>
<keyword evidence="3" id="KW-1185">Reference proteome</keyword>
<keyword evidence="1" id="KW-0812">Transmembrane</keyword>
<evidence type="ECO:0000256" key="1">
    <source>
        <dbReference type="SAM" id="Phobius"/>
    </source>
</evidence>
<dbReference type="OrthoDB" id="378353at2157"/>
<evidence type="ECO:0000313" key="2">
    <source>
        <dbReference type="EMBL" id="TKR25131.1"/>
    </source>
</evidence>
<dbReference type="Proteomes" id="UP000308037">
    <property type="component" value="Unassembled WGS sequence"/>
</dbReference>
<dbReference type="EMBL" id="QKNX01000005">
    <property type="protein sequence ID" value="TKR25131.1"/>
    <property type="molecule type" value="Genomic_DNA"/>
</dbReference>
<evidence type="ECO:0000313" key="3">
    <source>
        <dbReference type="Proteomes" id="UP000308037"/>
    </source>
</evidence>
<feature type="transmembrane region" description="Helical" evidence="1">
    <location>
        <begin position="6"/>
        <end position="27"/>
    </location>
</feature>
<feature type="transmembrane region" description="Helical" evidence="1">
    <location>
        <begin position="34"/>
        <end position="54"/>
    </location>
</feature>
<keyword evidence="1" id="KW-1133">Transmembrane helix</keyword>
<comment type="caution">
    <text evidence="2">The sequence shown here is derived from an EMBL/GenBank/DDBJ whole genome shotgun (WGS) entry which is preliminary data.</text>
</comment>
<proteinExistence type="predicted"/>
<accession>A0A4U5JA54</accession>
<protein>
    <submittedName>
        <fullName evidence="2">Uncharacterized protein</fullName>
    </submittedName>
</protein>
<dbReference type="RefSeq" id="WP_137277145.1">
    <property type="nucleotide sequence ID" value="NZ_QKNX01000005.1"/>
</dbReference>
<reference evidence="2 3" key="1">
    <citation type="submission" date="2019-04" db="EMBL/GenBank/DDBJ databases">
        <title>Natronomonas sp. F20-122 a newhaloarchaeon isolated from a saline saltern of Isla Bacuta, Huelva, Spain.</title>
        <authorList>
            <person name="Duran-Viseras A."/>
            <person name="Sanchez-Porro C."/>
            <person name="Ventosa A."/>
        </authorList>
    </citation>
    <scope>NUCLEOTIDE SEQUENCE [LARGE SCALE GENOMIC DNA]</scope>
    <source>
        <strain evidence="2 3">F20-122</strain>
    </source>
</reference>
<dbReference type="AlphaFoldDB" id="A0A4U5JA54"/>